<organism evidence="12 13">
    <name type="scientific">Spirosoma terrae</name>
    <dbReference type="NCBI Taxonomy" id="1968276"/>
    <lineage>
        <taxon>Bacteria</taxon>
        <taxon>Pseudomonadati</taxon>
        <taxon>Bacteroidota</taxon>
        <taxon>Cytophagia</taxon>
        <taxon>Cytophagales</taxon>
        <taxon>Cytophagaceae</taxon>
        <taxon>Spirosoma</taxon>
    </lineage>
</organism>
<evidence type="ECO:0000256" key="5">
    <source>
        <dbReference type="ARBA" id="ARBA00022857"/>
    </source>
</evidence>
<evidence type="ECO:0000259" key="10">
    <source>
        <dbReference type="Pfam" id="PF02558"/>
    </source>
</evidence>
<comment type="pathway">
    <text evidence="1 9">Cofactor biosynthesis; (R)-pantothenate biosynthesis; (R)-pantoate from 3-methyl-2-oxobutanoate: step 2/2.</text>
</comment>
<name>A0A6L9L202_9BACT</name>
<dbReference type="PANTHER" id="PTHR21708">
    <property type="entry name" value="PROBABLE 2-DEHYDROPANTOATE 2-REDUCTASE"/>
    <property type="match status" value="1"/>
</dbReference>
<dbReference type="Gene3D" id="1.10.1040.10">
    <property type="entry name" value="N-(1-d-carboxylethyl)-l-norvaline Dehydrogenase, domain 2"/>
    <property type="match status" value="1"/>
</dbReference>
<dbReference type="InterPro" id="IPR008927">
    <property type="entry name" value="6-PGluconate_DH-like_C_sf"/>
</dbReference>
<comment type="caution">
    <text evidence="12">The sequence shown here is derived from an EMBL/GenBank/DDBJ whole genome shotgun (WGS) entry which is preliminary data.</text>
</comment>
<dbReference type="InterPro" id="IPR013752">
    <property type="entry name" value="KPA_reductase"/>
</dbReference>
<keyword evidence="13" id="KW-1185">Reference proteome</keyword>
<dbReference type="AlphaFoldDB" id="A0A6L9L202"/>
<dbReference type="RefSeq" id="WP_163944313.1">
    <property type="nucleotide sequence ID" value="NZ_JAAFZH010000002.1"/>
</dbReference>
<dbReference type="SUPFAM" id="SSF48179">
    <property type="entry name" value="6-phosphogluconate dehydrogenase C-terminal domain-like"/>
    <property type="match status" value="1"/>
</dbReference>
<evidence type="ECO:0000313" key="12">
    <source>
        <dbReference type="EMBL" id="NDU94390.1"/>
    </source>
</evidence>
<dbReference type="GO" id="GO:0008677">
    <property type="term" value="F:2-dehydropantoate 2-reductase activity"/>
    <property type="evidence" value="ECO:0007669"/>
    <property type="project" value="UniProtKB-EC"/>
</dbReference>
<evidence type="ECO:0000256" key="9">
    <source>
        <dbReference type="RuleBase" id="RU362068"/>
    </source>
</evidence>
<evidence type="ECO:0000256" key="2">
    <source>
        <dbReference type="ARBA" id="ARBA00007870"/>
    </source>
</evidence>
<dbReference type="Gene3D" id="3.40.50.720">
    <property type="entry name" value="NAD(P)-binding Rossmann-like Domain"/>
    <property type="match status" value="1"/>
</dbReference>
<dbReference type="UniPathway" id="UPA00028">
    <property type="reaction ID" value="UER00004"/>
</dbReference>
<evidence type="ECO:0000256" key="6">
    <source>
        <dbReference type="ARBA" id="ARBA00023002"/>
    </source>
</evidence>
<dbReference type="Pfam" id="PF08546">
    <property type="entry name" value="ApbA_C"/>
    <property type="match status" value="1"/>
</dbReference>
<gene>
    <name evidence="12" type="ORF">GK108_05850</name>
</gene>
<sequence length="308" mass="33413">MTKPIYILGAGAIGKALAVFLTLDHKPVVLLRSSIDNVARSRETIQVIRSDNTTLDATVDISTLSDFQELDGIVVLTNKSYGNEKLAQILTAKIGHSPLVILQNGLGIEQPFLDANFSAVYRCVLFATSQVISPGKLRFKPVSESPIGAVKGSDEVAEEIAAQLNTSIFPFKAERAIQPIIWKKAIVNSVFNSICPLLDVDNGVFQRDDRALSMAKRVINECATIAAETGVYVNTDEVVASLLAISSASDGQLISTLQDINNNRRTEIDTLNLEIVRLAASMNKEYVVTETKLLGDLISLKSALRLRA</sequence>
<evidence type="ECO:0000256" key="7">
    <source>
        <dbReference type="ARBA" id="ARBA00032024"/>
    </source>
</evidence>
<reference evidence="12 13" key="1">
    <citation type="submission" date="2020-02" db="EMBL/GenBank/DDBJ databases">
        <title>Draft genome sequence of two Spirosoma agri KCTC 52727 and Spirosoma terrae KCTC 52035.</title>
        <authorList>
            <person name="Rojas J."/>
            <person name="Ambika Manirajan B."/>
            <person name="Suarez C."/>
            <person name="Ratering S."/>
            <person name="Schnell S."/>
        </authorList>
    </citation>
    <scope>NUCLEOTIDE SEQUENCE [LARGE SCALE GENOMIC DNA]</scope>
    <source>
        <strain evidence="12 13">KCTC 52035</strain>
    </source>
</reference>
<dbReference type="GO" id="GO:0005737">
    <property type="term" value="C:cytoplasm"/>
    <property type="evidence" value="ECO:0007669"/>
    <property type="project" value="TreeGrafter"/>
</dbReference>
<dbReference type="InterPro" id="IPR036291">
    <property type="entry name" value="NAD(P)-bd_dom_sf"/>
</dbReference>
<protein>
    <recommendedName>
        <fullName evidence="4 9">2-dehydropantoate 2-reductase</fullName>
        <ecNumber evidence="3 9">1.1.1.169</ecNumber>
    </recommendedName>
    <alternativeName>
        <fullName evidence="7 9">Ketopantoate reductase</fullName>
    </alternativeName>
</protein>
<accession>A0A6L9L202</accession>
<dbReference type="NCBIfam" id="TIGR00745">
    <property type="entry name" value="apbA_panE"/>
    <property type="match status" value="1"/>
</dbReference>
<evidence type="ECO:0000313" key="13">
    <source>
        <dbReference type="Proteomes" id="UP000474175"/>
    </source>
</evidence>
<proteinExistence type="inferred from homology"/>
<comment type="function">
    <text evidence="9">Catalyzes the NADPH-dependent reduction of ketopantoate into pantoic acid.</text>
</comment>
<comment type="catalytic activity">
    <reaction evidence="8 9">
        <text>(R)-pantoate + NADP(+) = 2-dehydropantoate + NADPH + H(+)</text>
        <dbReference type="Rhea" id="RHEA:16233"/>
        <dbReference type="ChEBI" id="CHEBI:11561"/>
        <dbReference type="ChEBI" id="CHEBI:15378"/>
        <dbReference type="ChEBI" id="CHEBI:15980"/>
        <dbReference type="ChEBI" id="CHEBI:57783"/>
        <dbReference type="ChEBI" id="CHEBI:58349"/>
        <dbReference type="EC" id="1.1.1.169"/>
    </reaction>
</comment>
<evidence type="ECO:0000256" key="3">
    <source>
        <dbReference type="ARBA" id="ARBA00013014"/>
    </source>
</evidence>
<dbReference type="Pfam" id="PF02558">
    <property type="entry name" value="ApbA"/>
    <property type="match status" value="1"/>
</dbReference>
<evidence type="ECO:0000259" key="11">
    <source>
        <dbReference type="Pfam" id="PF08546"/>
    </source>
</evidence>
<dbReference type="EMBL" id="JAAFZH010000002">
    <property type="protein sequence ID" value="NDU94390.1"/>
    <property type="molecule type" value="Genomic_DNA"/>
</dbReference>
<dbReference type="SUPFAM" id="SSF51735">
    <property type="entry name" value="NAD(P)-binding Rossmann-fold domains"/>
    <property type="match status" value="1"/>
</dbReference>
<dbReference type="EC" id="1.1.1.169" evidence="3 9"/>
<evidence type="ECO:0000256" key="8">
    <source>
        <dbReference type="ARBA" id="ARBA00048793"/>
    </source>
</evidence>
<dbReference type="InterPro" id="IPR013328">
    <property type="entry name" value="6PGD_dom2"/>
</dbReference>
<feature type="domain" description="Ketopantoate reductase N-terminal" evidence="10">
    <location>
        <begin position="5"/>
        <end position="140"/>
    </location>
</feature>
<keyword evidence="5 9" id="KW-0521">NADP</keyword>
<feature type="domain" description="Ketopantoate reductase C-terminal" evidence="11">
    <location>
        <begin position="177"/>
        <end position="291"/>
    </location>
</feature>
<dbReference type="InterPro" id="IPR051402">
    <property type="entry name" value="KPR-Related"/>
</dbReference>
<keyword evidence="9" id="KW-0566">Pantothenate biosynthesis</keyword>
<dbReference type="Proteomes" id="UP000474175">
    <property type="component" value="Unassembled WGS sequence"/>
</dbReference>
<evidence type="ECO:0000256" key="1">
    <source>
        <dbReference type="ARBA" id="ARBA00004994"/>
    </source>
</evidence>
<keyword evidence="6 9" id="KW-0560">Oxidoreductase</keyword>
<evidence type="ECO:0000256" key="4">
    <source>
        <dbReference type="ARBA" id="ARBA00019465"/>
    </source>
</evidence>
<dbReference type="InterPro" id="IPR013332">
    <property type="entry name" value="KPR_N"/>
</dbReference>
<dbReference type="PANTHER" id="PTHR21708:SF26">
    <property type="entry name" value="2-DEHYDROPANTOATE 2-REDUCTASE"/>
    <property type="match status" value="1"/>
</dbReference>
<dbReference type="GO" id="GO:0015940">
    <property type="term" value="P:pantothenate biosynthetic process"/>
    <property type="evidence" value="ECO:0007669"/>
    <property type="project" value="UniProtKB-UniPathway"/>
</dbReference>
<dbReference type="InterPro" id="IPR003710">
    <property type="entry name" value="ApbA"/>
</dbReference>
<comment type="similarity">
    <text evidence="2 9">Belongs to the ketopantoate reductase family.</text>
</comment>